<feature type="transmembrane region" description="Helical" evidence="1">
    <location>
        <begin position="37"/>
        <end position="60"/>
    </location>
</feature>
<dbReference type="AlphaFoldDB" id="A0A1H8JJX6"/>
<organism evidence="2 3">
    <name type="scientific">Flavobacterium sinopsychrotolerans</name>
    <dbReference type="NCBI Taxonomy" id="604089"/>
    <lineage>
        <taxon>Bacteria</taxon>
        <taxon>Pseudomonadati</taxon>
        <taxon>Bacteroidota</taxon>
        <taxon>Flavobacteriia</taxon>
        <taxon>Flavobacteriales</taxon>
        <taxon>Flavobacteriaceae</taxon>
        <taxon>Flavobacterium</taxon>
    </lineage>
</organism>
<accession>A0A1H8JJX6</accession>
<evidence type="ECO:0008006" key="4">
    <source>
        <dbReference type="Google" id="ProtNLM"/>
    </source>
</evidence>
<sequence>MIKFLSFLKYLIPFTLLLFAAQYYGTAAISQDHDFFYATWSIYLFLFVSTLLIYLLLLFVNSNFPDFTGFAFLGTTFVKMMAAVVFLIPLIQSEGRETNLDIAAFFIPYFLFLLFETIFSIRLINKR</sequence>
<dbReference type="STRING" id="604089.SAMN04487942_1038"/>
<keyword evidence="1" id="KW-0812">Transmembrane</keyword>
<dbReference type="EMBL" id="FODN01000001">
    <property type="protein sequence ID" value="SEN80992.1"/>
    <property type="molecule type" value="Genomic_DNA"/>
</dbReference>
<feature type="transmembrane region" description="Helical" evidence="1">
    <location>
        <begin position="67"/>
        <end position="91"/>
    </location>
</feature>
<proteinExistence type="predicted"/>
<gene>
    <name evidence="2" type="ORF">SAMN04487942_1038</name>
</gene>
<evidence type="ECO:0000256" key="1">
    <source>
        <dbReference type="SAM" id="Phobius"/>
    </source>
</evidence>
<feature type="transmembrane region" description="Helical" evidence="1">
    <location>
        <begin position="103"/>
        <end position="124"/>
    </location>
</feature>
<keyword evidence="1" id="KW-1133">Transmembrane helix</keyword>
<name>A0A1H8JJX6_9FLAO</name>
<keyword evidence="3" id="KW-1185">Reference proteome</keyword>
<reference evidence="3" key="1">
    <citation type="submission" date="2016-10" db="EMBL/GenBank/DDBJ databases">
        <authorList>
            <person name="Varghese N."/>
            <person name="Submissions S."/>
        </authorList>
    </citation>
    <scope>NUCLEOTIDE SEQUENCE [LARGE SCALE GENOMIC DNA]</scope>
    <source>
        <strain evidence="3">CGMCC 1.8704</strain>
    </source>
</reference>
<keyword evidence="1" id="KW-0472">Membrane</keyword>
<protein>
    <recommendedName>
        <fullName evidence="4">ATP synthase protein I</fullName>
    </recommendedName>
</protein>
<dbReference type="Proteomes" id="UP000198657">
    <property type="component" value="Unassembled WGS sequence"/>
</dbReference>
<evidence type="ECO:0000313" key="3">
    <source>
        <dbReference type="Proteomes" id="UP000198657"/>
    </source>
</evidence>
<evidence type="ECO:0000313" key="2">
    <source>
        <dbReference type="EMBL" id="SEN80992.1"/>
    </source>
</evidence>